<dbReference type="RefSeq" id="WP_013759301.1">
    <property type="nucleotide sequence ID" value="NC_015500.1"/>
</dbReference>
<dbReference type="KEGG" id="tbe:Trebr_2187"/>
<dbReference type="GO" id="GO:0055129">
    <property type="term" value="P:L-proline biosynthetic process"/>
    <property type="evidence" value="ECO:0007669"/>
    <property type="project" value="UniProtKB-UniRule"/>
</dbReference>
<evidence type="ECO:0000313" key="11">
    <source>
        <dbReference type="Proteomes" id="UP000006546"/>
    </source>
</evidence>
<evidence type="ECO:0000259" key="8">
    <source>
        <dbReference type="Pfam" id="PF03807"/>
    </source>
</evidence>
<feature type="binding site" evidence="6">
    <location>
        <begin position="70"/>
        <end position="73"/>
    </location>
    <ligand>
        <name>NADP(+)</name>
        <dbReference type="ChEBI" id="CHEBI:58349"/>
    </ligand>
</feature>
<reference evidence="11" key="1">
    <citation type="submission" date="2011-04" db="EMBL/GenBank/DDBJ databases">
        <title>The complete genome of Treponema brennaborense DSM 12168.</title>
        <authorList>
            <person name="Lucas S."/>
            <person name="Han J."/>
            <person name="Lapidus A."/>
            <person name="Bruce D."/>
            <person name="Goodwin L."/>
            <person name="Pitluck S."/>
            <person name="Peters L."/>
            <person name="Kyrpides N."/>
            <person name="Mavromatis K."/>
            <person name="Ivanova N."/>
            <person name="Mikhailova N."/>
            <person name="Pagani I."/>
            <person name="Teshima H."/>
            <person name="Detter J.C."/>
            <person name="Tapia R."/>
            <person name="Han C."/>
            <person name="Land M."/>
            <person name="Hauser L."/>
            <person name="Markowitz V."/>
            <person name="Cheng J.-F."/>
            <person name="Hugenholtz P."/>
            <person name="Woyke T."/>
            <person name="Wu D."/>
            <person name="Gronow S."/>
            <person name="Wellnitz S."/>
            <person name="Brambilla E."/>
            <person name="Klenk H.-P."/>
            <person name="Eisen J.A."/>
        </authorList>
    </citation>
    <scope>NUCLEOTIDE SEQUENCE [LARGE SCALE GENOMIC DNA]</scope>
    <source>
        <strain evidence="11">DSM 12168 / CIP 105900 / DD5/3</strain>
    </source>
</reference>
<dbReference type="Gene3D" id="3.40.50.720">
    <property type="entry name" value="NAD(P)-binding Rossmann-like Domain"/>
    <property type="match status" value="1"/>
</dbReference>
<dbReference type="HAMAP" id="MF_01925">
    <property type="entry name" value="P5C_reductase"/>
    <property type="match status" value="1"/>
</dbReference>
<dbReference type="Pfam" id="PF03807">
    <property type="entry name" value="F420_oxidored"/>
    <property type="match status" value="1"/>
</dbReference>
<keyword evidence="11" id="KW-1185">Reference proteome</keyword>
<dbReference type="PIRSF" id="PIRSF000193">
    <property type="entry name" value="Pyrrol-5-carb_rd"/>
    <property type="match status" value="1"/>
</dbReference>
<dbReference type="InterPro" id="IPR028939">
    <property type="entry name" value="P5C_Rdtase_cat_N"/>
</dbReference>
<organism evidence="10 11">
    <name type="scientific">Treponema brennaborense (strain DSM 12168 / CIP 105900 / DD5/3)</name>
    <dbReference type="NCBI Taxonomy" id="906968"/>
    <lineage>
        <taxon>Bacteria</taxon>
        <taxon>Pseudomonadati</taxon>
        <taxon>Spirochaetota</taxon>
        <taxon>Spirochaetia</taxon>
        <taxon>Spirochaetales</taxon>
        <taxon>Treponemataceae</taxon>
        <taxon>Treponema</taxon>
    </lineage>
</organism>
<dbReference type="GO" id="GO:0004735">
    <property type="term" value="F:pyrroline-5-carboxylate reductase activity"/>
    <property type="evidence" value="ECO:0007669"/>
    <property type="project" value="UniProtKB-UniRule"/>
</dbReference>
<comment type="catalytic activity">
    <reaction evidence="4">
        <text>L-proline + NAD(+) = (S)-1-pyrroline-5-carboxylate + NADH + 2 H(+)</text>
        <dbReference type="Rhea" id="RHEA:14105"/>
        <dbReference type="ChEBI" id="CHEBI:15378"/>
        <dbReference type="ChEBI" id="CHEBI:17388"/>
        <dbReference type="ChEBI" id="CHEBI:57540"/>
        <dbReference type="ChEBI" id="CHEBI:57945"/>
        <dbReference type="ChEBI" id="CHEBI:60039"/>
        <dbReference type="EC" id="1.5.1.2"/>
    </reaction>
</comment>
<comment type="pathway">
    <text evidence="4 7">Amino-acid biosynthesis; L-proline biosynthesis; L-proline from L-glutamate 5-semialdehyde: step 1/1.</text>
</comment>
<dbReference type="GO" id="GO:0005737">
    <property type="term" value="C:cytoplasm"/>
    <property type="evidence" value="ECO:0007669"/>
    <property type="project" value="UniProtKB-SubCell"/>
</dbReference>
<dbReference type="HOGENOM" id="CLU_042344_3_1_12"/>
<dbReference type="InterPro" id="IPR000304">
    <property type="entry name" value="Pyrroline-COOH_reductase"/>
</dbReference>
<dbReference type="InterPro" id="IPR036291">
    <property type="entry name" value="NAD(P)-bd_dom_sf"/>
</dbReference>
<feature type="domain" description="Pyrroline-5-carboxylate reductase catalytic N-terminal" evidence="8">
    <location>
        <begin position="7"/>
        <end position="98"/>
    </location>
</feature>
<keyword evidence="4" id="KW-0963">Cytoplasm</keyword>
<evidence type="ECO:0000256" key="7">
    <source>
        <dbReference type="RuleBase" id="RU003903"/>
    </source>
</evidence>
<dbReference type="SUPFAM" id="SSF48179">
    <property type="entry name" value="6-phosphogluconate dehydrogenase C-terminal domain-like"/>
    <property type="match status" value="1"/>
</dbReference>
<dbReference type="SUPFAM" id="SSF51735">
    <property type="entry name" value="NAD(P)-binding Rossmann-fold domains"/>
    <property type="match status" value="1"/>
</dbReference>
<dbReference type="EC" id="1.5.1.2" evidence="4 5"/>
<gene>
    <name evidence="4" type="primary">proC</name>
    <name evidence="10" type="ordered locus">Trebr_2187</name>
</gene>
<sequence length="283" mass="28631">MKSTVNVCCIGSGVMGGALMKAVVKVTGGDKLIIADANPEKAKAFAAEAGCAAAASNKDAVKGADVVFIAVKPSFIGAVMEDVAPYLAGKTVVSVAAGVPLASVRESYAFNAMMSGRDGSETVTFIRLMPNIPATVGEAMIALCTESGAPAAAENSAVQTVMTLLSQAGRVEQVPEKLMDAVTAVSGSGPAYAFMFIEALADAAVKFGMPRAQAYVYAAQTLKGAAAMQLATGTHPGALKDAVCSPAGTTIEAVKVLEDRGFRSAVIGAAEAAFEKSIELGKK</sequence>
<keyword evidence="2 4" id="KW-0521">NADP</keyword>
<keyword evidence="3 4" id="KW-0560">Oxidoreductase</keyword>
<dbReference type="InterPro" id="IPR008927">
    <property type="entry name" value="6-PGluconate_DH-like_C_sf"/>
</dbReference>
<dbReference type="InterPro" id="IPR029036">
    <property type="entry name" value="P5CR_dimer"/>
</dbReference>
<protein>
    <recommendedName>
        <fullName evidence="4 5">Pyrroline-5-carboxylate reductase</fullName>
        <shortName evidence="4">P5C reductase</shortName>
        <shortName evidence="4">P5CR</shortName>
        <ecNumber evidence="4 5">1.5.1.2</ecNumber>
    </recommendedName>
    <alternativeName>
        <fullName evidence="4">PCA reductase</fullName>
    </alternativeName>
</protein>
<keyword evidence="4 7" id="KW-0641">Proline biosynthesis</keyword>
<feature type="binding site" evidence="6">
    <location>
        <begin position="10"/>
        <end position="15"/>
    </location>
    <ligand>
        <name>NADP(+)</name>
        <dbReference type="ChEBI" id="CHEBI:58349"/>
    </ligand>
</feature>
<keyword evidence="4 7" id="KW-0028">Amino-acid biosynthesis</keyword>
<comment type="similarity">
    <text evidence="1 4 7">Belongs to the pyrroline-5-carboxylate reductase family.</text>
</comment>
<evidence type="ECO:0000259" key="9">
    <source>
        <dbReference type="Pfam" id="PF14748"/>
    </source>
</evidence>
<evidence type="ECO:0000256" key="2">
    <source>
        <dbReference type="ARBA" id="ARBA00022857"/>
    </source>
</evidence>
<dbReference type="Gene3D" id="1.10.3730.10">
    <property type="entry name" value="ProC C-terminal domain-like"/>
    <property type="match status" value="1"/>
</dbReference>
<dbReference type="PANTHER" id="PTHR11645:SF0">
    <property type="entry name" value="PYRROLINE-5-CARBOXYLATE REDUCTASE 3"/>
    <property type="match status" value="1"/>
</dbReference>
<feature type="binding site" evidence="6">
    <location>
        <position position="57"/>
    </location>
    <ligand>
        <name>NADPH</name>
        <dbReference type="ChEBI" id="CHEBI:57783"/>
    </ligand>
</feature>
<evidence type="ECO:0000313" key="10">
    <source>
        <dbReference type="EMBL" id="AEE17599.1"/>
    </source>
</evidence>
<dbReference type="eggNOG" id="COG0345">
    <property type="taxonomic scope" value="Bacteria"/>
</dbReference>
<evidence type="ECO:0000256" key="5">
    <source>
        <dbReference type="NCBIfam" id="TIGR00112"/>
    </source>
</evidence>
<accession>F4LL25</accession>
<dbReference type="UniPathway" id="UPA00098">
    <property type="reaction ID" value="UER00361"/>
</dbReference>
<dbReference type="STRING" id="906968.Trebr_2187"/>
<evidence type="ECO:0000256" key="6">
    <source>
        <dbReference type="PIRSR" id="PIRSR000193-1"/>
    </source>
</evidence>
<name>F4LL25_TREBD</name>
<dbReference type="Proteomes" id="UP000006546">
    <property type="component" value="Chromosome"/>
</dbReference>
<feature type="domain" description="Pyrroline-5-carboxylate reductase dimerisation" evidence="9">
    <location>
        <begin position="176"/>
        <end position="280"/>
    </location>
</feature>
<comment type="function">
    <text evidence="4">Catalyzes the reduction of 1-pyrroline-5-carboxylate (PCA) to L-proline.</text>
</comment>
<dbReference type="InterPro" id="IPR053790">
    <property type="entry name" value="P5CR-like_CS"/>
</dbReference>
<comment type="catalytic activity">
    <reaction evidence="4 7">
        <text>L-proline + NADP(+) = (S)-1-pyrroline-5-carboxylate + NADPH + 2 H(+)</text>
        <dbReference type="Rhea" id="RHEA:14109"/>
        <dbReference type="ChEBI" id="CHEBI:15378"/>
        <dbReference type="ChEBI" id="CHEBI:17388"/>
        <dbReference type="ChEBI" id="CHEBI:57783"/>
        <dbReference type="ChEBI" id="CHEBI:58349"/>
        <dbReference type="ChEBI" id="CHEBI:60039"/>
        <dbReference type="EC" id="1.5.1.2"/>
    </reaction>
</comment>
<evidence type="ECO:0000256" key="4">
    <source>
        <dbReference type="HAMAP-Rule" id="MF_01925"/>
    </source>
</evidence>
<evidence type="ECO:0000256" key="1">
    <source>
        <dbReference type="ARBA" id="ARBA00005525"/>
    </source>
</evidence>
<comment type="subcellular location">
    <subcellularLocation>
        <location evidence="4">Cytoplasm</location>
    </subcellularLocation>
</comment>
<dbReference type="AlphaFoldDB" id="F4LL25"/>
<dbReference type="PROSITE" id="PS00521">
    <property type="entry name" value="P5CR"/>
    <property type="match status" value="1"/>
</dbReference>
<dbReference type="NCBIfam" id="TIGR00112">
    <property type="entry name" value="proC"/>
    <property type="match status" value="1"/>
</dbReference>
<evidence type="ECO:0000256" key="3">
    <source>
        <dbReference type="ARBA" id="ARBA00023002"/>
    </source>
</evidence>
<dbReference type="OrthoDB" id="9805754at2"/>
<dbReference type="FunFam" id="1.10.3730.10:FF:000001">
    <property type="entry name" value="Pyrroline-5-carboxylate reductase"/>
    <property type="match status" value="1"/>
</dbReference>
<dbReference type="EMBL" id="CP002696">
    <property type="protein sequence ID" value="AEE17599.1"/>
    <property type="molecule type" value="Genomic_DNA"/>
</dbReference>
<dbReference type="Pfam" id="PF14748">
    <property type="entry name" value="P5CR_dimer"/>
    <property type="match status" value="1"/>
</dbReference>
<dbReference type="PANTHER" id="PTHR11645">
    <property type="entry name" value="PYRROLINE-5-CARBOXYLATE REDUCTASE"/>
    <property type="match status" value="1"/>
</dbReference>
<proteinExistence type="inferred from homology"/>